<evidence type="ECO:0000313" key="2">
    <source>
        <dbReference type="Proteomes" id="UP001231189"/>
    </source>
</evidence>
<sequence length="413" mass="48025">MNKLQSWSKTNFGSVAREVEKSRTRLEELMAMNADKQEIREVTDKMNEMLYREEMMWLQRSRISWLKEGDRNTRYFHRHAVWRARKNKIKGLEDSDGNWHTDTGEMRNLATDYFRHLFTADQSIDPPLIVNLFEEKVTVEMNEGLCADFTDKEIGDALFQIGPLKAPGLDGFPARFFQRNWGVLQGEITAAVKLFFETGVMPAGINDTALVLIPKLDDPRRMSEFRPISLCNVVYKVVSKCLVNRLRPILGDIISEEQSAFVPGLQRDIFDLFLPEFDKPWVIHLRETCCCSTNLCSWRPNTVYKNRSTRRHQGSEWVLHLLHGKTELERLRIMMLLWRIWHVRNEVVHHKPPPPAEASRRFLCSYVDSLLTIKYYPHDDGVKGKAPADQHVISKEARYHVAAGPSAAKERWT</sequence>
<gene>
    <name evidence="1" type="ORF">QYE76_043013</name>
</gene>
<accession>A0AAD8TGF9</accession>
<protein>
    <recommendedName>
        <fullName evidence="3">Reverse transcriptase domain-containing protein</fullName>
    </recommendedName>
</protein>
<dbReference type="Proteomes" id="UP001231189">
    <property type="component" value="Unassembled WGS sequence"/>
</dbReference>
<dbReference type="InterPro" id="IPR052343">
    <property type="entry name" value="Retrotransposon-Effector_Assoc"/>
</dbReference>
<reference evidence="1" key="1">
    <citation type="submission" date="2023-07" db="EMBL/GenBank/DDBJ databases">
        <title>A chromosome-level genome assembly of Lolium multiflorum.</title>
        <authorList>
            <person name="Chen Y."/>
            <person name="Copetti D."/>
            <person name="Kolliker R."/>
            <person name="Studer B."/>
        </authorList>
    </citation>
    <scope>NUCLEOTIDE SEQUENCE</scope>
    <source>
        <strain evidence="1">02402/16</strain>
        <tissue evidence="1">Leaf</tissue>
    </source>
</reference>
<dbReference type="PANTHER" id="PTHR46890">
    <property type="entry name" value="NON-LTR RETROLELEMENT REVERSE TRANSCRIPTASE-LIKE PROTEIN-RELATED"/>
    <property type="match status" value="1"/>
</dbReference>
<name>A0AAD8TGF9_LOLMU</name>
<dbReference type="EMBL" id="JAUUTY010000002">
    <property type="protein sequence ID" value="KAK1682165.1"/>
    <property type="molecule type" value="Genomic_DNA"/>
</dbReference>
<evidence type="ECO:0000313" key="1">
    <source>
        <dbReference type="EMBL" id="KAK1682165.1"/>
    </source>
</evidence>
<evidence type="ECO:0008006" key="3">
    <source>
        <dbReference type="Google" id="ProtNLM"/>
    </source>
</evidence>
<comment type="caution">
    <text evidence="1">The sequence shown here is derived from an EMBL/GenBank/DDBJ whole genome shotgun (WGS) entry which is preliminary data.</text>
</comment>
<organism evidence="1 2">
    <name type="scientific">Lolium multiflorum</name>
    <name type="common">Italian ryegrass</name>
    <name type="synonym">Lolium perenne subsp. multiflorum</name>
    <dbReference type="NCBI Taxonomy" id="4521"/>
    <lineage>
        <taxon>Eukaryota</taxon>
        <taxon>Viridiplantae</taxon>
        <taxon>Streptophyta</taxon>
        <taxon>Embryophyta</taxon>
        <taxon>Tracheophyta</taxon>
        <taxon>Spermatophyta</taxon>
        <taxon>Magnoliopsida</taxon>
        <taxon>Liliopsida</taxon>
        <taxon>Poales</taxon>
        <taxon>Poaceae</taxon>
        <taxon>BOP clade</taxon>
        <taxon>Pooideae</taxon>
        <taxon>Poodae</taxon>
        <taxon>Poeae</taxon>
        <taxon>Poeae Chloroplast Group 2 (Poeae type)</taxon>
        <taxon>Loliodinae</taxon>
        <taxon>Loliinae</taxon>
        <taxon>Lolium</taxon>
    </lineage>
</organism>
<dbReference type="AlphaFoldDB" id="A0AAD8TGF9"/>
<proteinExistence type="predicted"/>
<keyword evidence="2" id="KW-1185">Reference proteome</keyword>
<dbReference type="PANTHER" id="PTHR46890:SF48">
    <property type="entry name" value="RNA-DIRECTED DNA POLYMERASE"/>
    <property type="match status" value="1"/>
</dbReference>